<proteinExistence type="predicted"/>
<reference evidence="3 4" key="1">
    <citation type="submission" date="2020-08" db="EMBL/GenBank/DDBJ databases">
        <title>Novel species isolated from subtropical streams in China.</title>
        <authorList>
            <person name="Lu H."/>
        </authorList>
    </citation>
    <scope>NUCLEOTIDE SEQUENCE [LARGE SCALE GENOMIC DNA]</scope>
    <source>
        <strain evidence="3 4">KCTC 52442</strain>
    </source>
</reference>
<dbReference type="RefSeq" id="WP_186891426.1">
    <property type="nucleotide sequence ID" value="NZ_JACOFU010000005.1"/>
</dbReference>
<evidence type="ECO:0000313" key="3">
    <source>
        <dbReference type="EMBL" id="MBC3832378.1"/>
    </source>
</evidence>
<evidence type="ECO:0000313" key="4">
    <source>
        <dbReference type="Proteomes" id="UP000643610"/>
    </source>
</evidence>
<name>A0ABR6XSC6_9BURK</name>
<dbReference type="NCBIfam" id="TIGR02608">
    <property type="entry name" value="delta_60_rpt"/>
    <property type="match status" value="7"/>
</dbReference>
<dbReference type="InterPro" id="IPR013431">
    <property type="entry name" value="Delta_60_rpt"/>
</dbReference>
<evidence type="ECO:0000259" key="2">
    <source>
        <dbReference type="Pfam" id="PF13946"/>
    </source>
</evidence>
<keyword evidence="4" id="KW-1185">Reference proteome</keyword>
<feature type="domain" description="DUF4214" evidence="2">
    <location>
        <begin position="905"/>
        <end position="959"/>
    </location>
</feature>
<dbReference type="InterPro" id="IPR025282">
    <property type="entry name" value="DUF4214"/>
</dbReference>
<dbReference type="Proteomes" id="UP000643610">
    <property type="component" value="Unassembled WGS sequence"/>
</dbReference>
<dbReference type="Gene3D" id="2.60.40.2700">
    <property type="match status" value="1"/>
</dbReference>
<evidence type="ECO:0000256" key="1">
    <source>
        <dbReference type="SAM" id="MobiDB-lite"/>
    </source>
</evidence>
<dbReference type="Pfam" id="PF13946">
    <property type="entry name" value="DUF4214"/>
    <property type="match status" value="1"/>
</dbReference>
<dbReference type="Pfam" id="PF17164">
    <property type="entry name" value="DUF5122"/>
    <property type="match status" value="6"/>
</dbReference>
<dbReference type="InterPro" id="IPR011044">
    <property type="entry name" value="Quino_amine_DH_bsu"/>
</dbReference>
<feature type="region of interest" description="Disordered" evidence="1">
    <location>
        <begin position="1"/>
        <end position="23"/>
    </location>
</feature>
<dbReference type="SUPFAM" id="SSF50969">
    <property type="entry name" value="YVTN repeat-like/Quinoprotein amine dehydrogenase"/>
    <property type="match status" value="1"/>
</dbReference>
<gene>
    <name evidence="3" type="ORF">H8K33_12715</name>
</gene>
<comment type="caution">
    <text evidence="3">The sequence shown here is derived from an EMBL/GenBank/DDBJ whole genome shotgun (WGS) entry which is preliminary data.</text>
</comment>
<organism evidence="3 4">
    <name type="scientific">Undibacterium amnicola</name>
    <dbReference type="NCBI Taxonomy" id="1834038"/>
    <lineage>
        <taxon>Bacteria</taxon>
        <taxon>Pseudomonadati</taxon>
        <taxon>Pseudomonadota</taxon>
        <taxon>Betaproteobacteria</taxon>
        <taxon>Burkholderiales</taxon>
        <taxon>Oxalobacteraceae</taxon>
        <taxon>Undibacterium</taxon>
    </lineage>
</organism>
<accession>A0ABR6XSC6</accession>
<dbReference type="SUPFAM" id="SSF101898">
    <property type="entry name" value="NHL repeat"/>
    <property type="match status" value="1"/>
</dbReference>
<dbReference type="EMBL" id="JACOFU010000005">
    <property type="protein sequence ID" value="MBC3832378.1"/>
    <property type="molecule type" value="Genomic_DNA"/>
</dbReference>
<dbReference type="Gene3D" id="2.80.10.50">
    <property type="match status" value="3"/>
</dbReference>
<sequence>MTQLSKSLTNNSQSPAPNSLNHSPSFSVGTGIITTDLGSNESGNAVAVQADGKVVVAGVRSVGTSAYYFVTRYNSDGSLDLSFNGTGTLLTTAIAVVQEKTALIIQADGKIVFGGYNVLRATTDGQLDTSFLGQSKIGAVIYHLSMQSDGKLVMAGFKSNEQANADKYDFNSVVERLNVDGSLDLSFNKTGYAEFNFGIADIFQTAVIQTDGKILLASRVDSFTTITRLKSDGTIDLSYGNSGKLNFNGANWGWASPAAVKLQADGKMIITGECTTGAFVARINENGTLDTTFNGVGYVELSVSTGYGRIDPEAIDIQSDGKILFAGINGLISDGVLIAARFNSNGSLDTSFNKTGILVLDEGLSGATGVDIQQDGKIVFSSSKNSDVALVRLNSNGTLDKAISVNNTVDAIVTFSGGGMPVVLDNDATVYDADFDNSNYAQSTLTLERVGGAHVQDVFLGSGSLKLESSKVHVLDINIGTYYLVDGQLKITFNSNATQELVSAGMRQIAYQNTNNHLTKNIAISWKFDDGSGTANSFTTGTTRVNILASPNLNAPTSADSAIVGREDEAYSLKLSDFVFKDLDSADSLQSIVITGIPAIGSLYTKGVNGGGVRIVDIADTIDVRDILTGKLFYQGALNGNGSDYTSFRVKVSDGADTSASSTIKISLIPVNDSPMGSVSISGKFTVGQTLSVSNNLTDQDGIGAITYQWKANGVAIDGANKSGFLISEKEVGKTISVTAQYLDLGGTREAVASISSKTVGKNFIGTEKNDQFASQIEDEFFNGGIGHDTVIYRSNLANYTIKNQNSHFEVSSKFGNDGSDSLINIETIQFSDININLSIQSKATGSSATEIQNLIELYIAFFNRVPDANGLFYWIDEMQGGKNITQIAESFFNAGSQYPLLTGYSATMTDADFINTIYKNTLGRVGGADVEGLNYWKGELVSGRATHGSLAVAILNSAHGFKGDAQWGFVADLLDNKIAVGKKVAIDWGISFNSDAESISKGMAIAAAVTSSSTEQALSLVGINHQDISLY</sequence>
<protein>
    <submittedName>
        <fullName evidence="3">DUF4214 domain-containing protein</fullName>
    </submittedName>
</protein>